<keyword evidence="3 5" id="KW-0375">Hydrogen ion transport</keyword>
<dbReference type="Pfam" id="PF11698">
    <property type="entry name" value="V-ATPase_H_C"/>
    <property type="match status" value="1"/>
</dbReference>
<evidence type="ECO:0000256" key="5">
    <source>
        <dbReference type="PIRNR" id="PIRNR032184"/>
    </source>
</evidence>
<feature type="domain" description="ATPase V1 complex subunit H C-terminal" evidence="6">
    <location>
        <begin position="354"/>
        <end position="470"/>
    </location>
</feature>
<dbReference type="EMBL" id="JANBQB010000001">
    <property type="protein sequence ID" value="KAJ1985347.1"/>
    <property type="molecule type" value="Genomic_DNA"/>
</dbReference>
<accession>A0A9W8EC73</accession>
<keyword evidence="2 5" id="KW-0813">Transport</keyword>
<dbReference type="SUPFAM" id="SSF48371">
    <property type="entry name" value="ARM repeat"/>
    <property type="match status" value="1"/>
</dbReference>
<dbReference type="AlphaFoldDB" id="A0A9W8EC73"/>
<proteinExistence type="inferred from homology"/>
<dbReference type="InterPro" id="IPR038497">
    <property type="entry name" value="ATPase_V1-cplx_hsu_C_sf"/>
</dbReference>
<evidence type="ECO:0000256" key="3">
    <source>
        <dbReference type="ARBA" id="ARBA00022781"/>
    </source>
</evidence>
<dbReference type="GO" id="GO:0000221">
    <property type="term" value="C:vacuolar proton-transporting V-type ATPase, V1 domain"/>
    <property type="evidence" value="ECO:0007669"/>
    <property type="project" value="UniProtKB-UniRule"/>
</dbReference>
<dbReference type="PANTHER" id="PTHR10698:SF0">
    <property type="entry name" value="V-TYPE PROTON ATPASE SUBUNIT H"/>
    <property type="match status" value="1"/>
</dbReference>
<dbReference type="InterPro" id="IPR011987">
    <property type="entry name" value="ATPase_V1-cplx_hsu_C"/>
</dbReference>
<comment type="caution">
    <text evidence="7">The sequence shown here is derived from an EMBL/GenBank/DDBJ whole genome shotgun (WGS) entry which is preliminary data.</text>
</comment>
<dbReference type="GO" id="GO:0000329">
    <property type="term" value="C:fungal-type vacuole membrane"/>
    <property type="evidence" value="ECO:0007669"/>
    <property type="project" value="TreeGrafter"/>
</dbReference>
<evidence type="ECO:0000256" key="1">
    <source>
        <dbReference type="ARBA" id="ARBA00008613"/>
    </source>
</evidence>
<dbReference type="InterPro" id="IPR004908">
    <property type="entry name" value="ATPase_V1-cplx_hsu"/>
</dbReference>
<evidence type="ECO:0000259" key="6">
    <source>
        <dbReference type="Pfam" id="PF11698"/>
    </source>
</evidence>
<protein>
    <recommendedName>
        <fullName evidence="5">V-type proton ATPase subunit H</fullName>
    </recommendedName>
</protein>
<sequence>MASSSLATASSPHDRTVGLAAQAMGGLSLDGNHGASFDLAIPTVLIANSYFDEVTGNIRERPMPWEGYQRASLITDTELQMLRSYTPKAVTTQGDAQKYADLFLGLMVKLSRMDALQYILVAFDDLLQKFPQTFLYLLGKDATNSPFTALSRCLGKEDDYLGLKSAKITTELLSLASTTKIEAFDFAELLVWLNRQLQSENPNVVDVTVQVLQGLLKLDNFRQVFYHHTQTMNIVIKLVRANFTSNPQMTYQLMFCLWLLSFDDEVCATINKRYDLIALLVDVAKNSAKEKIIRMVMATLKNLLVQAPQVNTPGMIVLKLPTFCDNLATRKWTDDDIKDDVDYIREELIERLQKLSTWDEYVSELESGHLSWTPAHQSDAFWKMHAAKLADDHGKLFKLLVDILHTSSDANVLSIAAHDVGEFVKHYSSGKKMVQQLGAKEKVMELMTHHNPDVKYQALVAVQTLMSHAWDQ</sequence>
<dbReference type="Proteomes" id="UP001151582">
    <property type="component" value="Unassembled WGS sequence"/>
</dbReference>
<dbReference type="GO" id="GO:0046961">
    <property type="term" value="F:proton-transporting ATPase activity, rotational mechanism"/>
    <property type="evidence" value="ECO:0007669"/>
    <property type="project" value="UniProtKB-UniRule"/>
</dbReference>
<gene>
    <name evidence="7" type="primary">VMA13</name>
    <name evidence="7" type="ORF">H4R34_000001</name>
</gene>
<evidence type="ECO:0000313" key="7">
    <source>
        <dbReference type="EMBL" id="KAJ1985347.1"/>
    </source>
</evidence>
<dbReference type="InterPro" id="IPR011989">
    <property type="entry name" value="ARM-like"/>
</dbReference>
<keyword evidence="8" id="KW-1185">Reference proteome</keyword>
<keyword evidence="4 5" id="KW-0406">Ion transport</keyword>
<dbReference type="Gene3D" id="1.25.40.150">
    <property type="entry name" value="V-type ATPase, subunit H, C-terminal domain"/>
    <property type="match status" value="1"/>
</dbReference>
<evidence type="ECO:0000256" key="4">
    <source>
        <dbReference type="ARBA" id="ARBA00023065"/>
    </source>
</evidence>
<dbReference type="OrthoDB" id="10263554at2759"/>
<comment type="function">
    <text evidence="5">Subunit of the V1 complex of vacuolar(H+)-ATPase (V-ATPase), a multisubunit enzyme composed of a peripheral complex (V1) that hydrolyzes ATP and a membrane integral complex (V0) that translocates protons. V-ATPase is responsible for acidifying and maintaining the pH of intracellular compartments.</text>
</comment>
<dbReference type="Pfam" id="PF03224">
    <property type="entry name" value="V-ATPase_H_N"/>
    <property type="match status" value="1"/>
</dbReference>
<evidence type="ECO:0000256" key="2">
    <source>
        <dbReference type="ARBA" id="ARBA00022448"/>
    </source>
</evidence>
<comment type="similarity">
    <text evidence="1 5">Belongs to the V-ATPase H subunit family.</text>
</comment>
<name>A0A9W8EC73_9FUNG</name>
<evidence type="ECO:0000313" key="8">
    <source>
        <dbReference type="Proteomes" id="UP001151582"/>
    </source>
</evidence>
<dbReference type="PIRSF" id="PIRSF032184">
    <property type="entry name" value="ATPase_V1_H"/>
    <property type="match status" value="1"/>
</dbReference>
<organism evidence="7 8">
    <name type="scientific">Dimargaris verticillata</name>
    <dbReference type="NCBI Taxonomy" id="2761393"/>
    <lineage>
        <taxon>Eukaryota</taxon>
        <taxon>Fungi</taxon>
        <taxon>Fungi incertae sedis</taxon>
        <taxon>Zoopagomycota</taxon>
        <taxon>Kickxellomycotina</taxon>
        <taxon>Dimargaritomycetes</taxon>
        <taxon>Dimargaritales</taxon>
        <taxon>Dimargaritaceae</taxon>
        <taxon>Dimargaris</taxon>
    </lineage>
</organism>
<dbReference type="PANTHER" id="PTHR10698">
    <property type="entry name" value="V-TYPE PROTON ATPASE SUBUNIT H"/>
    <property type="match status" value="1"/>
</dbReference>
<dbReference type="Gene3D" id="1.25.10.10">
    <property type="entry name" value="Leucine-rich Repeat Variant"/>
    <property type="match status" value="1"/>
</dbReference>
<reference evidence="7" key="1">
    <citation type="submission" date="2022-07" db="EMBL/GenBank/DDBJ databases">
        <title>Phylogenomic reconstructions and comparative analyses of Kickxellomycotina fungi.</title>
        <authorList>
            <person name="Reynolds N.K."/>
            <person name="Stajich J.E."/>
            <person name="Barry K."/>
            <person name="Grigoriev I.V."/>
            <person name="Crous P."/>
            <person name="Smith M.E."/>
        </authorList>
    </citation>
    <scope>NUCLEOTIDE SEQUENCE</scope>
    <source>
        <strain evidence="7">RSA 567</strain>
    </source>
</reference>
<dbReference type="InterPro" id="IPR016024">
    <property type="entry name" value="ARM-type_fold"/>
</dbReference>
<comment type="subunit">
    <text evidence="5">V-ATPase is a heteromultimeric enzyme made up of two complexes: the ATP-hydrolytic V1 complex and the proton translocation V0 complex.</text>
</comment>